<feature type="transmembrane region" description="Helical" evidence="6">
    <location>
        <begin position="162"/>
        <end position="183"/>
    </location>
</feature>
<evidence type="ECO:0000256" key="3">
    <source>
        <dbReference type="ARBA" id="ARBA00022989"/>
    </source>
</evidence>
<dbReference type="Pfam" id="PF03006">
    <property type="entry name" value="HlyIII"/>
    <property type="match status" value="1"/>
</dbReference>
<comment type="subcellular location">
    <subcellularLocation>
        <location evidence="1">Membrane</location>
        <topology evidence="1">Multi-pass membrane protein</topology>
    </subcellularLocation>
</comment>
<comment type="caution">
    <text evidence="7">The sequence shown here is derived from an EMBL/GenBank/DDBJ whole genome shotgun (WGS) entry which is preliminary data.</text>
</comment>
<feature type="transmembrane region" description="Helical" evidence="6">
    <location>
        <begin position="113"/>
        <end position="129"/>
    </location>
</feature>
<evidence type="ECO:0000313" key="8">
    <source>
        <dbReference type="Proteomes" id="UP000758168"/>
    </source>
</evidence>
<feature type="transmembrane region" description="Helical" evidence="6">
    <location>
        <begin position="135"/>
        <end position="155"/>
    </location>
</feature>
<reference evidence="7 8" key="1">
    <citation type="submission" date="2021-03" db="EMBL/GenBank/DDBJ databases">
        <title>Sequencing the genomes of 1000 actinobacteria strains.</title>
        <authorList>
            <person name="Klenk H.-P."/>
        </authorList>
    </citation>
    <scope>NUCLEOTIDE SEQUENCE [LARGE SCALE GENOMIC DNA]</scope>
    <source>
        <strain evidence="7 8">DSM 12936</strain>
    </source>
</reference>
<dbReference type="Proteomes" id="UP000758168">
    <property type="component" value="Unassembled WGS sequence"/>
</dbReference>
<dbReference type="PANTHER" id="PTHR20855:SF3">
    <property type="entry name" value="LD03007P"/>
    <property type="match status" value="1"/>
</dbReference>
<protein>
    <submittedName>
        <fullName evidence="7">Hemolysin III</fullName>
    </submittedName>
</protein>
<name>A0ABS4ZAR6_9ACTN</name>
<keyword evidence="4 6" id="KW-0472">Membrane</keyword>
<feature type="transmembrane region" description="Helical" evidence="6">
    <location>
        <begin position="46"/>
        <end position="67"/>
    </location>
</feature>
<accession>A0ABS4ZAR6</accession>
<keyword evidence="2 6" id="KW-0812">Transmembrane</keyword>
<dbReference type="EMBL" id="JAGIOB010000001">
    <property type="protein sequence ID" value="MBP2418147.1"/>
    <property type="molecule type" value="Genomic_DNA"/>
</dbReference>
<dbReference type="RefSeq" id="WP_307804232.1">
    <property type="nucleotide sequence ID" value="NZ_BAAAMH010000010.1"/>
</dbReference>
<dbReference type="PANTHER" id="PTHR20855">
    <property type="entry name" value="ADIPOR/PROGESTIN RECEPTOR-RELATED"/>
    <property type="match status" value="1"/>
</dbReference>
<proteinExistence type="predicted"/>
<organism evidence="7 8">
    <name type="scientific">Microlunatus capsulatus</name>
    <dbReference type="NCBI Taxonomy" id="99117"/>
    <lineage>
        <taxon>Bacteria</taxon>
        <taxon>Bacillati</taxon>
        <taxon>Actinomycetota</taxon>
        <taxon>Actinomycetes</taxon>
        <taxon>Propionibacteriales</taxon>
        <taxon>Propionibacteriaceae</taxon>
        <taxon>Microlunatus</taxon>
    </lineage>
</organism>
<evidence type="ECO:0000256" key="1">
    <source>
        <dbReference type="ARBA" id="ARBA00004141"/>
    </source>
</evidence>
<evidence type="ECO:0000256" key="2">
    <source>
        <dbReference type="ARBA" id="ARBA00022692"/>
    </source>
</evidence>
<evidence type="ECO:0000256" key="5">
    <source>
        <dbReference type="SAM" id="MobiDB-lite"/>
    </source>
</evidence>
<feature type="region of interest" description="Disordered" evidence="5">
    <location>
        <begin position="1"/>
        <end position="32"/>
    </location>
</feature>
<feature type="transmembrane region" description="Helical" evidence="6">
    <location>
        <begin position="229"/>
        <end position="247"/>
    </location>
</feature>
<dbReference type="InterPro" id="IPR004254">
    <property type="entry name" value="AdipoR/HlyIII-related"/>
</dbReference>
<keyword evidence="8" id="KW-1185">Reference proteome</keyword>
<sequence length="248" mass="26356">MTSDAGGGARRLHPRPPAPEGAAPEPTAPEPVAPVLDQVKPRLRGWLHACTAPLALAAGVVLVVLAPTTAGKAGGAVFLAASVLLFGTSGLYHRRTWGVRGEAVMRRLDHANIYVFIAASYTPMALLMLDGGSRVLLLALIWGAALGGLFFRLFWLDAPRWLYTALYIVMGWAAVGWMGAFYASGGLTVLLLILLGGLFYTGGAVVYARKRPDPSPGWFGFHEIFHAGTVLGFASHYVAISLLTYAAR</sequence>
<evidence type="ECO:0000256" key="6">
    <source>
        <dbReference type="SAM" id="Phobius"/>
    </source>
</evidence>
<keyword evidence="3 6" id="KW-1133">Transmembrane helix</keyword>
<gene>
    <name evidence="7" type="ORF">JOF54_003069</name>
</gene>
<evidence type="ECO:0000256" key="4">
    <source>
        <dbReference type="ARBA" id="ARBA00023136"/>
    </source>
</evidence>
<feature type="transmembrane region" description="Helical" evidence="6">
    <location>
        <begin position="73"/>
        <end position="92"/>
    </location>
</feature>
<feature type="transmembrane region" description="Helical" evidence="6">
    <location>
        <begin position="189"/>
        <end position="208"/>
    </location>
</feature>
<evidence type="ECO:0000313" key="7">
    <source>
        <dbReference type="EMBL" id="MBP2418147.1"/>
    </source>
</evidence>